<organism evidence="3 4">
    <name type="scientific">Parabacteroides faecalis</name>
    <dbReference type="NCBI Taxonomy" id="2924040"/>
    <lineage>
        <taxon>Bacteria</taxon>
        <taxon>Pseudomonadati</taxon>
        <taxon>Bacteroidota</taxon>
        <taxon>Bacteroidia</taxon>
        <taxon>Bacteroidales</taxon>
        <taxon>Tannerellaceae</taxon>
        <taxon>Parabacteroides</taxon>
    </lineage>
</organism>
<accession>A0ABT0C5F1</accession>
<evidence type="ECO:0000313" key="4">
    <source>
        <dbReference type="Proteomes" id="UP001165444"/>
    </source>
</evidence>
<dbReference type="SUPFAM" id="SSF56059">
    <property type="entry name" value="Glutathione synthetase ATP-binding domain-like"/>
    <property type="match status" value="1"/>
</dbReference>
<proteinExistence type="predicted"/>
<dbReference type="InterPro" id="IPR011761">
    <property type="entry name" value="ATP-grasp"/>
</dbReference>
<keyword evidence="1" id="KW-0547">Nucleotide-binding</keyword>
<feature type="domain" description="ATP-grasp" evidence="2">
    <location>
        <begin position="143"/>
        <end position="346"/>
    </location>
</feature>
<dbReference type="EMBL" id="JAKZMM010000065">
    <property type="protein sequence ID" value="MCJ2382242.1"/>
    <property type="molecule type" value="Genomic_DNA"/>
</dbReference>
<evidence type="ECO:0000256" key="1">
    <source>
        <dbReference type="PROSITE-ProRule" id="PRU00409"/>
    </source>
</evidence>
<dbReference type="Proteomes" id="UP001165444">
    <property type="component" value="Unassembled WGS sequence"/>
</dbReference>
<gene>
    <name evidence="3" type="ORF">MUN53_16775</name>
</gene>
<reference evidence="3 4" key="1">
    <citation type="submission" date="2022-03" db="EMBL/GenBank/DDBJ databases">
        <title>Parabacteroides sp. nov. isolated from swine feces.</title>
        <authorList>
            <person name="Bak J.E."/>
        </authorList>
    </citation>
    <scope>NUCLEOTIDE SEQUENCE [LARGE SCALE GENOMIC DNA]</scope>
    <source>
        <strain evidence="3 4">AGMB00274</strain>
    </source>
</reference>
<keyword evidence="1" id="KW-0067">ATP-binding</keyword>
<dbReference type="RefSeq" id="WP_243326558.1">
    <property type="nucleotide sequence ID" value="NZ_JAKZMM010000065.1"/>
</dbReference>
<evidence type="ECO:0000313" key="3">
    <source>
        <dbReference type="EMBL" id="MCJ2382242.1"/>
    </source>
</evidence>
<name>A0ABT0C5F1_9BACT</name>
<evidence type="ECO:0000259" key="2">
    <source>
        <dbReference type="PROSITE" id="PS50975"/>
    </source>
</evidence>
<protein>
    <recommendedName>
        <fullName evidence="2">ATP-grasp domain-containing protein</fullName>
    </recommendedName>
</protein>
<dbReference type="PROSITE" id="PS50975">
    <property type="entry name" value="ATP_GRASP"/>
    <property type="match status" value="1"/>
</dbReference>
<sequence>MCISRIHYFNPGHETAVLSGKVNYTPTRQVQIMFRDLACLPLWYAKPHDLVWVEDLPQAEAYVSVLRSLFPQLPSEISTESFRYSSESIEYEATPWGLSPQSLHHYKKLLQSGKHKLVIPEWLGEYKQLTGRQTARKVLERLRELLPEMILPDLPVFCRSIEEIETYMQTNQPPFILKTPFSSSGRGLQWLYSSELMEKDRQWIEGAVRKQGEISIELALDKQQDWAMEFESDGKGTVTYRGLSVFGTAERGAYSGNILGSESFRESFIWAHLSSSTFIQVKKALEIVLSEIYGYLYTGCIGVDMLLYRQPDSLLWNIHPCVEINMRQTMGMVAVQLSEQFLEANHTGRFVVDYEALPGEVQNKDKDMRQKYPLVVTNGKIQSGYLSLCPISSDTHYWAYIIIT</sequence>
<comment type="caution">
    <text evidence="3">The sequence shown here is derived from an EMBL/GenBank/DDBJ whole genome shotgun (WGS) entry which is preliminary data.</text>
</comment>
<keyword evidence="4" id="KW-1185">Reference proteome</keyword>